<organism evidence="4 5">
    <name type="scientific">uncultured phage cr112_1</name>
    <dbReference type="NCBI Taxonomy" id="2772072"/>
    <lineage>
        <taxon>Viruses</taxon>
        <taxon>Duplodnaviria</taxon>
        <taxon>Heunggongvirae</taxon>
        <taxon>Uroviricota</taxon>
        <taxon>Caudoviricetes</taxon>
        <taxon>Crassvirales</taxon>
        <taxon>Steigviridae</taxon>
        <taxon>Asinivirinae</taxon>
        <taxon>Kehishuvirus</taxon>
        <taxon>Kehishuvirus splanchnicus</taxon>
    </lineage>
</organism>
<dbReference type="Pfam" id="PF01541">
    <property type="entry name" value="GIY-YIG"/>
    <property type="match status" value="1"/>
</dbReference>
<dbReference type="InterPro" id="IPR010896">
    <property type="entry name" value="NUMOD1"/>
</dbReference>
<dbReference type="SUPFAM" id="SSF82771">
    <property type="entry name" value="GIY-YIG endonuclease"/>
    <property type="match status" value="1"/>
</dbReference>
<dbReference type="PROSITE" id="PS50164">
    <property type="entry name" value="GIY_YIG"/>
    <property type="match status" value="1"/>
</dbReference>
<dbReference type="InterPro" id="IPR000305">
    <property type="entry name" value="GIY-YIG_endonuc"/>
</dbReference>
<reference evidence="4 5" key="1">
    <citation type="submission" date="2020-07" db="EMBL/GenBank/DDBJ databases">
        <title>Taxonomic proposal: Crassvirales, a new order of highly abundant and diverse bacterial viruses.</title>
        <authorList>
            <person name="Shkoporov A.N."/>
            <person name="Stockdale S.R."/>
            <person name="Guerin E."/>
            <person name="Ross R.P."/>
            <person name="Hill C."/>
        </authorList>
    </citation>
    <scope>NUCLEOTIDE SEQUENCE [LARGE SCALE GENOMIC DNA]</scope>
</reference>
<dbReference type="Pfam" id="PF07453">
    <property type="entry name" value="NUMOD1"/>
    <property type="match status" value="1"/>
</dbReference>
<dbReference type="SMART" id="SM00465">
    <property type="entry name" value="GIYc"/>
    <property type="match status" value="1"/>
</dbReference>
<dbReference type="CDD" id="cd10437">
    <property type="entry name" value="GIY-YIG_HE_I-TevI_like"/>
    <property type="match status" value="1"/>
</dbReference>
<sequence>MEKKQSKVSGVYCILNILNNKKYIGSSKNIYSRWFKHRANLRGNYHPNSYLQNAWNKYGEENFHFLILTKCSEESLLEMEQSYIDKMKPEYNIMLEAKRTKVTNVIREHISIGVRKAIEEGRMPLNPMIGKKMTKEHLAKLPQNQKGYKCPKRQKGVYVYDLEMNLVKTFNTLKEAGEFIGVSFQIISNTILRSKTHRCKDYYLFREEQNGQNRNSEGNS</sequence>
<keyword evidence="2" id="KW-0460">Magnesium</keyword>
<evidence type="ECO:0000256" key="2">
    <source>
        <dbReference type="ARBA" id="ARBA00022842"/>
    </source>
</evidence>
<evidence type="ECO:0000313" key="4">
    <source>
        <dbReference type="EMBL" id="QOR59290.1"/>
    </source>
</evidence>
<feature type="domain" description="GIY-YIG" evidence="3">
    <location>
        <begin position="7"/>
        <end position="93"/>
    </location>
</feature>
<evidence type="ECO:0000313" key="5">
    <source>
        <dbReference type="Proteomes" id="UP000593627"/>
    </source>
</evidence>
<dbReference type="NCBIfam" id="TIGR01453">
    <property type="entry name" value="grpIintron_endo"/>
    <property type="match status" value="1"/>
</dbReference>
<keyword evidence="5" id="KW-1185">Reference proteome</keyword>
<name>A0A7M1S1Q7_9CAUD</name>
<dbReference type="GeneID" id="65129836"/>
<dbReference type="Proteomes" id="UP000593627">
    <property type="component" value="Segment"/>
</dbReference>
<dbReference type="GO" id="GO:0004519">
    <property type="term" value="F:endonuclease activity"/>
    <property type="evidence" value="ECO:0007669"/>
    <property type="project" value="InterPro"/>
</dbReference>
<evidence type="ECO:0000259" key="3">
    <source>
        <dbReference type="PROSITE" id="PS50164"/>
    </source>
</evidence>
<dbReference type="KEGG" id="vg:65129836"/>
<dbReference type="Gene3D" id="3.40.1440.10">
    <property type="entry name" value="GIY-YIG endonuclease"/>
    <property type="match status" value="1"/>
</dbReference>
<proteinExistence type="predicted"/>
<dbReference type="EMBL" id="MT774388">
    <property type="protein sequence ID" value="QOR59290.1"/>
    <property type="molecule type" value="Genomic_DNA"/>
</dbReference>
<dbReference type="SUPFAM" id="SSF64496">
    <property type="entry name" value="DNA-binding domain of intron-encoded endonucleases"/>
    <property type="match status" value="1"/>
</dbReference>
<protein>
    <recommendedName>
        <fullName evidence="3">GIY-YIG domain-containing protein</fullName>
    </recommendedName>
</protein>
<dbReference type="SMART" id="SM00497">
    <property type="entry name" value="IENR1"/>
    <property type="match status" value="1"/>
</dbReference>
<dbReference type="InterPro" id="IPR006350">
    <property type="entry name" value="Intron_endoG1"/>
</dbReference>
<dbReference type="RefSeq" id="YP_010111448.1">
    <property type="nucleotide sequence ID" value="NC_055881.1"/>
</dbReference>
<accession>A0A7M1S1Q7</accession>
<dbReference type="InterPro" id="IPR035901">
    <property type="entry name" value="GIY-YIG_endonuc_sf"/>
</dbReference>
<evidence type="ECO:0000256" key="1">
    <source>
        <dbReference type="ARBA" id="ARBA00001946"/>
    </source>
</evidence>
<dbReference type="InterPro" id="IPR003647">
    <property type="entry name" value="Intron_nuc_1_rpt"/>
</dbReference>
<comment type="cofactor">
    <cofactor evidence="1">
        <name>Mg(2+)</name>
        <dbReference type="ChEBI" id="CHEBI:18420"/>
    </cofactor>
</comment>